<organism evidence="1">
    <name type="scientific">Tetracapsuloides bryosalmonae</name>
    <dbReference type="NCBI Taxonomy" id="271932"/>
    <lineage>
        <taxon>Eukaryota</taxon>
        <taxon>Metazoa</taxon>
        <taxon>Cnidaria</taxon>
        <taxon>Myxozoa</taxon>
        <taxon>Malacosporea</taxon>
        <taxon>Malacovalvulida</taxon>
        <taxon>Saccosporidae</taxon>
        <taxon>Tetracapsuloides</taxon>
    </lineage>
</organism>
<dbReference type="GO" id="GO:0008374">
    <property type="term" value="F:O-acyltransferase activity"/>
    <property type="evidence" value="ECO:0007669"/>
    <property type="project" value="InterPro"/>
</dbReference>
<evidence type="ECO:0000313" key="1">
    <source>
        <dbReference type="EMBL" id="QKY88619.1"/>
    </source>
</evidence>
<dbReference type="SUPFAM" id="SSF53474">
    <property type="entry name" value="alpha/beta-Hydrolases"/>
    <property type="match status" value="1"/>
</dbReference>
<dbReference type="InterPro" id="IPR029058">
    <property type="entry name" value="AB_hydrolase_fold"/>
</dbReference>
<protein>
    <submittedName>
        <fullName evidence="1">Group XV phospholipase A2-like</fullName>
    </submittedName>
</protein>
<dbReference type="InterPro" id="IPR003386">
    <property type="entry name" value="LACT/PDAT_acylTrfase"/>
</dbReference>
<name>A0A859IQE0_9CNID</name>
<accession>A0A859IQE0</accession>
<dbReference type="AlphaFoldDB" id="A0A859IQE0"/>
<reference evidence="1" key="1">
    <citation type="submission" date="2019-06" db="EMBL/GenBank/DDBJ databases">
        <title>De novo transcriptome assembly of the myxozoan parasite Tetracapsuloides bryosalmonae: A two-host sequencing approach to uncover specific expression profiles.</title>
        <authorList>
            <person name="Faber M."/>
            <person name="Yoon S."/>
            <person name="Shaw S."/>
            <person name="de Paiva Alves E."/>
            <person name="Okamura B."/>
            <person name="Hartikainen H."/>
            <person name="Secombes C.J."/>
            <person name="Holland J.W."/>
        </authorList>
    </citation>
    <scope>NUCLEOTIDE SEQUENCE</scope>
    <source>
        <tissue evidence="1">Spore sac</tissue>
    </source>
</reference>
<dbReference type="Pfam" id="PF02450">
    <property type="entry name" value="LCAT"/>
    <property type="match status" value="2"/>
</dbReference>
<dbReference type="Gene3D" id="3.40.50.1820">
    <property type="entry name" value="alpha/beta hydrolase"/>
    <property type="match status" value="2"/>
</dbReference>
<dbReference type="PANTHER" id="PTHR11440">
    <property type="entry name" value="LECITHIN-CHOLESTEROL ACYLTRANSFERASE-RELATED"/>
    <property type="match status" value="1"/>
</dbReference>
<sequence length="243" mass="28519">MEFDKFQKKLHYFIESMSEKFNSSVIVITHSMGGTLFNKFQSLMTDEWLNKFIYKWVSLSAPLGGAIDSIRTVLTGNDFGIPKLLFDAGKFVDFLRTFPSVYYLFPDFDVFNSSEVFLELNNQSFTLRDWRKIVAMAFPQYEDFSFNSLKIYQNEAPRVKMLCIISKDVPTPRFFTYNSLKFQPNIVYEDGDGTVDFESLNVCDRYQKQASNRIRTFLLKRINHLNILHSPLMLDILEKELYL</sequence>
<dbReference type="GO" id="GO:0006629">
    <property type="term" value="P:lipid metabolic process"/>
    <property type="evidence" value="ECO:0007669"/>
    <property type="project" value="InterPro"/>
</dbReference>
<proteinExistence type="evidence at transcript level"/>
<dbReference type="EMBL" id="MN056835">
    <property type="protein sequence ID" value="QKY88619.1"/>
    <property type="molecule type" value="mRNA"/>
</dbReference>